<comment type="function">
    <text evidence="5">One of two assembly initiator proteins, it binds directly to the 5'-end of the 23S rRNA, where it nucleates assembly of the 50S subunit.</text>
</comment>
<name>A0A0G0LP06_9BACT</name>
<evidence type="ECO:0000259" key="6">
    <source>
        <dbReference type="SMART" id="SM00739"/>
    </source>
</evidence>
<dbReference type="PANTHER" id="PTHR12903">
    <property type="entry name" value="MITOCHONDRIAL RIBOSOMAL PROTEIN L24"/>
    <property type="match status" value="1"/>
</dbReference>
<dbReference type="GO" id="GO:0006412">
    <property type="term" value="P:translation"/>
    <property type="evidence" value="ECO:0007669"/>
    <property type="project" value="UniProtKB-UniRule"/>
</dbReference>
<evidence type="ECO:0000256" key="2">
    <source>
        <dbReference type="ARBA" id="ARBA00022980"/>
    </source>
</evidence>
<dbReference type="Pfam" id="PF00467">
    <property type="entry name" value="KOW"/>
    <property type="match status" value="1"/>
</dbReference>
<dbReference type="AlphaFoldDB" id="A0A0G0LP06"/>
<dbReference type="Pfam" id="PF17136">
    <property type="entry name" value="ribosomal_L24"/>
    <property type="match status" value="1"/>
</dbReference>
<evidence type="ECO:0000256" key="3">
    <source>
        <dbReference type="ARBA" id="ARBA00023274"/>
    </source>
</evidence>
<dbReference type="GO" id="GO:0005840">
    <property type="term" value="C:ribosome"/>
    <property type="evidence" value="ECO:0007669"/>
    <property type="project" value="UniProtKB-KW"/>
</dbReference>
<evidence type="ECO:0000256" key="1">
    <source>
        <dbReference type="ARBA" id="ARBA00010618"/>
    </source>
</evidence>
<dbReference type="SMART" id="SM00739">
    <property type="entry name" value="KOW"/>
    <property type="match status" value="1"/>
</dbReference>
<dbReference type="Gene3D" id="2.30.30.30">
    <property type="match status" value="1"/>
</dbReference>
<dbReference type="HAMAP" id="MF_01326_B">
    <property type="entry name" value="Ribosomal_uL24_B"/>
    <property type="match status" value="1"/>
</dbReference>
<accession>A0A0G0LP06</accession>
<protein>
    <recommendedName>
        <fullName evidence="4 5">Large ribosomal subunit protein uL24</fullName>
    </recommendedName>
</protein>
<dbReference type="Proteomes" id="UP000034893">
    <property type="component" value="Unassembled WGS sequence"/>
</dbReference>
<comment type="caution">
    <text evidence="7">The sequence shown here is derived from an EMBL/GenBank/DDBJ whole genome shotgun (WGS) entry which is preliminary data.</text>
</comment>
<dbReference type="GO" id="GO:1990904">
    <property type="term" value="C:ribonucleoprotein complex"/>
    <property type="evidence" value="ECO:0007669"/>
    <property type="project" value="UniProtKB-KW"/>
</dbReference>
<sequence length="102" mass="11302">MFKFKVGDEVLVTSGRDKGKKGKVEKVFPSEYKLVVSKVNIYKRHRKATRQRGAGIYEIARPISVSKVAIICPKCAKVTRVGFGVDGKAKNRICKKCKGSLS</sequence>
<dbReference type="CDD" id="cd06089">
    <property type="entry name" value="KOW_RPL26"/>
    <property type="match status" value="1"/>
</dbReference>
<evidence type="ECO:0000256" key="5">
    <source>
        <dbReference type="HAMAP-Rule" id="MF_01326"/>
    </source>
</evidence>
<dbReference type="InterPro" id="IPR005824">
    <property type="entry name" value="KOW"/>
</dbReference>
<feature type="domain" description="KOW" evidence="6">
    <location>
        <begin position="3"/>
        <end position="30"/>
    </location>
</feature>
<reference evidence="7 8" key="1">
    <citation type="journal article" date="2015" name="Nature">
        <title>rRNA introns, odd ribosomes, and small enigmatic genomes across a large radiation of phyla.</title>
        <authorList>
            <person name="Brown C.T."/>
            <person name="Hug L.A."/>
            <person name="Thomas B.C."/>
            <person name="Sharon I."/>
            <person name="Castelle C.J."/>
            <person name="Singh A."/>
            <person name="Wilkins M.J."/>
            <person name="Williams K.H."/>
            <person name="Banfield J.F."/>
        </authorList>
    </citation>
    <scope>NUCLEOTIDE SEQUENCE [LARGE SCALE GENOMIC DNA]</scope>
</reference>
<organism evidence="7 8">
    <name type="scientific">Candidatus Curtissbacteria bacterium GW2011_GWC2_38_9</name>
    <dbReference type="NCBI Taxonomy" id="1618414"/>
    <lineage>
        <taxon>Bacteria</taxon>
        <taxon>Candidatus Curtissiibacteriota</taxon>
    </lineage>
</organism>
<evidence type="ECO:0000256" key="4">
    <source>
        <dbReference type="ARBA" id="ARBA00035206"/>
    </source>
</evidence>
<dbReference type="EMBL" id="LBVP01000009">
    <property type="protein sequence ID" value="KKQ89700.1"/>
    <property type="molecule type" value="Genomic_DNA"/>
</dbReference>
<proteinExistence type="inferred from homology"/>
<evidence type="ECO:0000313" key="8">
    <source>
        <dbReference type="Proteomes" id="UP000034893"/>
    </source>
</evidence>
<comment type="similarity">
    <text evidence="1 5">Belongs to the universal ribosomal protein uL24 family.</text>
</comment>
<dbReference type="InterPro" id="IPR008991">
    <property type="entry name" value="Translation_prot_SH3-like_sf"/>
</dbReference>
<dbReference type="NCBIfam" id="TIGR01079">
    <property type="entry name" value="rplX_bact"/>
    <property type="match status" value="1"/>
</dbReference>
<keyword evidence="2 5" id="KW-0689">Ribosomal protein</keyword>
<dbReference type="GO" id="GO:0003735">
    <property type="term" value="F:structural constituent of ribosome"/>
    <property type="evidence" value="ECO:0007669"/>
    <property type="project" value="InterPro"/>
</dbReference>
<dbReference type="InterPro" id="IPR057264">
    <property type="entry name" value="Ribosomal_uL24_C"/>
</dbReference>
<dbReference type="InterPro" id="IPR041988">
    <property type="entry name" value="Ribosomal_uL24_KOW"/>
</dbReference>
<gene>
    <name evidence="5" type="primary">rplX</name>
    <name evidence="7" type="ORF">UT12_C0009G0009</name>
</gene>
<dbReference type="GO" id="GO:0019843">
    <property type="term" value="F:rRNA binding"/>
    <property type="evidence" value="ECO:0007669"/>
    <property type="project" value="UniProtKB-UniRule"/>
</dbReference>
<dbReference type="InterPro" id="IPR014722">
    <property type="entry name" value="Rib_uL2_dom2"/>
</dbReference>
<keyword evidence="5" id="KW-0694">RNA-binding</keyword>
<evidence type="ECO:0000313" key="7">
    <source>
        <dbReference type="EMBL" id="KKQ89700.1"/>
    </source>
</evidence>
<keyword evidence="5" id="KW-0699">rRNA-binding</keyword>
<comment type="subunit">
    <text evidence="5">Part of the 50S ribosomal subunit.</text>
</comment>
<comment type="function">
    <text evidence="5">One of the proteins that surrounds the polypeptide exit tunnel on the outside of the subunit.</text>
</comment>
<keyword evidence="3 5" id="KW-0687">Ribonucleoprotein</keyword>
<dbReference type="SUPFAM" id="SSF50104">
    <property type="entry name" value="Translation proteins SH3-like domain"/>
    <property type="match status" value="1"/>
</dbReference>
<dbReference type="InterPro" id="IPR003256">
    <property type="entry name" value="Ribosomal_uL24"/>
</dbReference>